<dbReference type="PANTHER" id="PTHR43698:SF1">
    <property type="entry name" value="BLL4564 PROTEIN"/>
    <property type="match status" value="1"/>
</dbReference>
<dbReference type="SUPFAM" id="SSF51182">
    <property type="entry name" value="RmlC-like cupins"/>
    <property type="match status" value="1"/>
</dbReference>
<proteinExistence type="predicted"/>
<evidence type="ECO:0000313" key="2">
    <source>
        <dbReference type="EMBL" id="MTU43619.1"/>
    </source>
</evidence>
<dbReference type="Proteomes" id="UP000462362">
    <property type="component" value="Unassembled WGS sequence"/>
</dbReference>
<comment type="caution">
    <text evidence="2">The sequence shown here is derived from an EMBL/GenBank/DDBJ whole genome shotgun (WGS) entry which is preliminary data.</text>
</comment>
<dbReference type="PANTHER" id="PTHR43698">
    <property type="entry name" value="RIBD C-TERMINAL DOMAIN CONTAINING PROTEIN"/>
    <property type="match status" value="1"/>
</dbReference>
<dbReference type="AlphaFoldDB" id="A0A6I3S2H6"/>
<dbReference type="Pfam" id="PF07883">
    <property type="entry name" value="Cupin_2"/>
    <property type="match status" value="1"/>
</dbReference>
<protein>
    <submittedName>
        <fullName evidence="2">Cupin domain-containing protein</fullName>
    </submittedName>
</protein>
<reference evidence="2 3" key="1">
    <citation type="journal article" date="2019" name="Nat. Med.">
        <title>A library of human gut bacterial isolates paired with longitudinal multiomics data enables mechanistic microbiome research.</title>
        <authorList>
            <person name="Poyet M."/>
            <person name="Groussin M."/>
            <person name="Gibbons S.M."/>
            <person name="Avila-Pacheco J."/>
            <person name="Jiang X."/>
            <person name="Kearney S.M."/>
            <person name="Perrotta A.R."/>
            <person name="Berdy B."/>
            <person name="Zhao S."/>
            <person name="Lieberman T.D."/>
            <person name="Swanson P.K."/>
            <person name="Smith M."/>
            <person name="Roesemann S."/>
            <person name="Alexander J.E."/>
            <person name="Rich S.A."/>
            <person name="Livny J."/>
            <person name="Vlamakis H."/>
            <person name="Clish C."/>
            <person name="Bullock K."/>
            <person name="Deik A."/>
            <person name="Scott J."/>
            <person name="Pierce K.A."/>
            <person name="Xavier R.J."/>
            <person name="Alm E.J."/>
        </authorList>
    </citation>
    <scope>NUCLEOTIDE SEQUENCE [LARGE SCALE GENOMIC DNA]</scope>
    <source>
        <strain evidence="2 3">BIOML-A2</strain>
    </source>
</reference>
<gene>
    <name evidence="2" type="ORF">GMD42_08270</name>
</gene>
<dbReference type="InterPro" id="IPR011051">
    <property type="entry name" value="RmlC_Cupin_sf"/>
</dbReference>
<dbReference type="InterPro" id="IPR047263">
    <property type="entry name" value="HNL-like_cupin"/>
</dbReference>
<dbReference type="EMBL" id="WNCL01000023">
    <property type="protein sequence ID" value="MTU43619.1"/>
    <property type="molecule type" value="Genomic_DNA"/>
</dbReference>
<feature type="domain" description="Cupin type-2" evidence="1">
    <location>
        <begin position="56"/>
        <end position="120"/>
    </location>
</feature>
<organism evidence="2 3">
    <name type="scientific">Parasutterella excrementihominis</name>
    <dbReference type="NCBI Taxonomy" id="487175"/>
    <lineage>
        <taxon>Bacteria</taxon>
        <taxon>Pseudomonadati</taxon>
        <taxon>Pseudomonadota</taxon>
        <taxon>Betaproteobacteria</taxon>
        <taxon>Burkholderiales</taxon>
        <taxon>Sutterellaceae</taxon>
        <taxon>Parasutterella</taxon>
    </lineage>
</organism>
<evidence type="ECO:0000259" key="1">
    <source>
        <dbReference type="Pfam" id="PF07883"/>
    </source>
</evidence>
<dbReference type="InterPro" id="IPR014710">
    <property type="entry name" value="RmlC-like_jellyroll"/>
</dbReference>
<evidence type="ECO:0000313" key="3">
    <source>
        <dbReference type="Proteomes" id="UP000462362"/>
    </source>
</evidence>
<dbReference type="Gene3D" id="2.60.120.10">
    <property type="entry name" value="Jelly Rolls"/>
    <property type="match status" value="1"/>
</dbReference>
<dbReference type="CDD" id="cd02233">
    <property type="entry name" value="cupin_HNL-like"/>
    <property type="match status" value="1"/>
</dbReference>
<dbReference type="InterPro" id="IPR013096">
    <property type="entry name" value="Cupin_2"/>
</dbReference>
<name>A0A6I3S2H6_9BURK</name>
<accession>A0A6I3S2H6</accession>
<sequence>MESAVAADEQNPAGDQLVKRGDAIQSIKGSDKIFTGEVKIVPLSESVPGMPVSSAYVIFEPGARSFWHTHPIGQVLIIVEGEGRSGVYGKPVSVLKKGDVVVCPKGIKHFHGAAPDKRMVQMTVTGYDPQGKNVTWMEPVTDQQYKNSEK</sequence>